<dbReference type="Gene3D" id="3.40.50.2000">
    <property type="entry name" value="Glycogen Phosphorylase B"/>
    <property type="match status" value="2"/>
</dbReference>
<dbReference type="InterPro" id="IPR001296">
    <property type="entry name" value="Glyco_trans_1"/>
</dbReference>
<name>A0A1J5RN31_9ZZZZ</name>
<dbReference type="PANTHER" id="PTHR45947">
    <property type="entry name" value="SULFOQUINOVOSYL TRANSFERASE SQD2"/>
    <property type="match status" value="1"/>
</dbReference>
<organism evidence="3">
    <name type="scientific">mine drainage metagenome</name>
    <dbReference type="NCBI Taxonomy" id="410659"/>
    <lineage>
        <taxon>unclassified sequences</taxon>
        <taxon>metagenomes</taxon>
        <taxon>ecological metagenomes</taxon>
    </lineage>
</organism>
<evidence type="ECO:0000313" key="3">
    <source>
        <dbReference type="EMBL" id="OIQ97656.1"/>
    </source>
</evidence>
<dbReference type="InterPro" id="IPR050194">
    <property type="entry name" value="Glycosyltransferase_grp1"/>
</dbReference>
<dbReference type="EC" id="2.4.1.283" evidence="3"/>
<dbReference type="Pfam" id="PF13439">
    <property type="entry name" value="Glyco_transf_4"/>
    <property type="match status" value="1"/>
</dbReference>
<dbReference type="EMBL" id="MLJW01000129">
    <property type="protein sequence ID" value="OIQ97656.1"/>
    <property type="molecule type" value="Genomic_DNA"/>
</dbReference>
<feature type="domain" description="Glycosyltransferase subfamily 4-like N-terminal" evidence="2">
    <location>
        <begin position="16"/>
        <end position="166"/>
    </location>
</feature>
<accession>A0A1J5RN31</accession>
<dbReference type="InterPro" id="IPR028098">
    <property type="entry name" value="Glyco_trans_4-like_N"/>
</dbReference>
<dbReference type="PANTHER" id="PTHR45947:SF3">
    <property type="entry name" value="SULFOQUINOVOSYL TRANSFERASE SQD2"/>
    <property type="match status" value="1"/>
</dbReference>
<comment type="caution">
    <text evidence="3">The sequence shown here is derived from an EMBL/GenBank/DDBJ whole genome shotgun (WGS) entry which is preliminary data.</text>
</comment>
<dbReference type="CDD" id="cd03801">
    <property type="entry name" value="GT4_PimA-like"/>
    <property type="match status" value="1"/>
</dbReference>
<evidence type="ECO:0000259" key="2">
    <source>
        <dbReference type="Pfam" id="PF13439"/>
    </source>
</evidence>
<dbReference type="GO" id="GO:0102319">
    <property type="term" value="F:2-deoxystreptamine N-acetyl-D-glucosaminyltransferase activity"/>
    <property type="evidence" value="ECO:0007669"/>
    <property type="project" value="UniProtKB-EC"/>
</dbReference>
<dbReference type="GO" id="GO:0102318">
    <property type="term" value="F:2-deoxystreptamine glucosyltransferase activity"/>
    <property type="evidence" value="ECO:0007669"/>
    <property type="project" value="UniProtKB-EC"/>
</dbReference>
<protein>
    <submittedName>
        <fullName evidence="3">2-deoxystreptamine glucosyltransferase</fullName>
        <ecNumber evidence="3">2.4.1.283</ecNumber>
        <ecNumber evidence="3">2.4.1.284</ecNumber>
    </submittedName>
</protein>
<reference evidence="3" key="1">
    <citation type="submission" date="2016-10" db="EMBL/GenBank/DDBJ databases">
        <title>Sequence of Gallionella enrichment culture.</title>
        <authorList>
            <person name="Poehlein A."/>
            <person name="Muehling M."/>
            <person name="Daniel R."/>
        </authorList>
    </citation>
    <scope>NUCLEOTIDE SEQUENCE</scope>
</reference>
<keyword evidence="3" id="KW-0808">Transferase</keyword>
<dbReference type="Pfam" id="PF00534">
    <property type="entry name" value="Glycos_transf_1"/>
    <property type="match status" value="1"/>
</dbReference>
<gene>
    <name evidence="3" type="primary">kanF_1</name>
    <name evidence="3" type="ORF">GALL_202760</name>
</gene>
<feature type="domain" description="Glycosyl transferase family 1" evidence="1">
    <location>
        <begin position="185"/>
        <end position="341"/>
    </location>
</feature>
<evidence type="ECO:0000259" key="1">
    <source>
        <dbReference type="Pfam" id="PF00534"/>
    </source>
</evidence>
<sequence length="363" mass="39997">MTAERILFSESSPNLGGQELQLLQQMTMLMARGVAVRLACRRGSRIDEIARERQLDTVAIPFRNSLDPRSIAALVRLVRAWRPDAIVSHSGHDANNCALAARLVAARPRLIRMRTYQPGPPHAWTYNALADLTLVPSEALRNSLLAHPRIKPGRIRVLYPGIDLERIEREARAALPEAIARWLERRPGPLLVQAAMLRAEKGQALMLSVMAQLVNTHPTLRYVIAGEGELRATLSSRVRELGLTEHVLIAGLVPQVAPLYRRADLVLMPSSYEPLGLSQSEALSLGVPVLASRTGGIPETIEDRRTGLLVEPGKVSAWTRALSWALAHPAEMRRMAGAGREFVKTRFSIAANIDSLLAHLKQS</sequence>
<dbReference type="AlphaFoldDB" id="A0A1J5RN31"/>
<keyword evidence="3" id="KW-0328">Glycosyltransferase</keyword>
<dbReference type="SUPFAM" id="SSF53756">
    <property type="entry name" value="UDP-Glycosyltransferase/glycogen phosphorylase"/>
    <property type="match status" value="1"/>
</dbReference>
<proteinExistence type="predicted"/>
<dbReference type="EC" id="2.4.1.284" evidence="3"/>